<dbReference type="AlphaFoldDB" id="A0A0S6WBC7"/>
<dbReference type="InterPro" id="IPR029057">
    <property type="entry name" value="PRTase-like"/>
</dbReference>
<evidence type="ECO:0000313" key="5">
    <source>
        <dbReference type="Proteomes" id="UP000030661"/>
    </source>
</evidence>
<keyword evidence="5" id="KW-1185">Reference proteome</keyword>
<dbReference type="InterPro" id="IPR000836">
    <property type="entry name" value="PRTase_dom"/>
</dbReference>
<organism evidence="4">
    <name type="scientific">Vecturithrix granuli</name>
    <dbReference type="NCBI Taxonomy" id="1499967"/>
    <lineage>
        <taxon>Bacteria</taxon>
        <taxon>Candidatus Moduliflexota</taxon>
        <taxon>Candidatus Vecturitrichia</taxon>
        <taxon>Candidatus Vecturitrichales</taxon>
        <taxon>Candidatus Vecturitrichaceae</taxon>
        <taxon>Candidatus Vecturithrix</taxon>
    </lineage>
</organism>
<dbReference type="Gene3D" id="3.40.50.2020">
    <property type="match status" value="1"/>
</dbReference>
<dbReference type="InterPro" id="IPR044005">
    <property type="entry name" value="DZR_2"/>
</dbReference>
<dbReference type="HOGENOM" id="CLU_054549_0_0_0"/>
<evidence type="ECO:0000256" key="1">
    <source>
        <dbReference type="ARBA" id="ARBA00008007"/>
    </source>
</evidence>
<proteinExistence type="inferred from homology"/>
<evidence type="ECO:0000313" key="4">
    <source>
        <dbReference type="EMBL" id="GAK55649.1"/>
    </source>
</evidence>
<dbReference type="eggNOG" id="COG1040">
    <property type="taxonomic scope" value="Bacteria"/>
</dbReference>
<accession>A0A0S6WBC7</accession>
<evidence type="ECO:0000259" key="3">
    <source>
        <dbReference type="Pfam" id="PF18912"/>
    </source>
</evidence>
<dbReference type="SUPFAM" id="SSF53271">
    <property type="entry name" value="PRTase-like"/>
    <property type="match status" value="1"/>
</dbReference>
<dbReference type="STRING" id="1499967.U27_02483"/>
<dbReference type="PANTHER" id="PTHR47505:SF1">
    <property type="entry name" value="DNA UTILIZATION PROTEIN YHGH"/>
    <property type="match status" value="1"/>
</dbReference>
<dbReference type="GO" id="GO:0016757">
    <property type="term" value="F:glycosyltransferase activity"/>
    <property type="evidence" value="ECO:0007669"/>
    <property type="project" value="UniProtKB-KW"/>
</dbReference>
<evidence type="ECO:0000259" key="2">
    <source>
        <dbReference type="Pfam" id="PF00156"/>
    </source>
</evidence>
<comment type="similarity">
    <text evidence="1">Belongs to the ComF/GntX family.</text>
</comment>
<dbReference type="InterPro" id="IPR051910">
    <property type="entry name" value="ComF/GntX_DNA_util-trans"/>
</dbReference>
<reference evidence="4" key="1">
    <citation type="journal article" date="2015" name="PeerJ">
        <title>First genomic representation of candidate bacterial phylum KSB3 points to enhanced environmental sensing as a trigger of wastewater bulking.</title>
        <authorList>
            <person name="Sekiguchi Y."/>
            <person name="Ohashi A."/>
            <person name="Parks D.H."/>
            <person name="Yamauchi T."/>
            <person name="Tyson G.W."/>
            <person name="Hugenholtz P."/>
        </authorList>
    </citation>
    <scope>NUCLEOTIDE SEQUENCE [LARGE SCALE GENOMIC DNA]</scope>
</reference>
<dbReference type="PANTHER" id="PTHR47505">
    <property type="entry name" value="DNA UTILIZATION PROTEIN YHGH"/>
    <property type="match status" value="1"/>
</dbReference>
<dbReference type="Pfam" id="PF18912">
    <property type="entry name" value="DZR_2"/>
    <property type="match status" value="1"/>
</dbReference>
<gene>
    <name evidence="4" type="ORF">U27_02483</name>
</gene>
<dbReference type="Pfam" id="PF00156">
    <property type="entry name" value="Pribosyltran"/>
    <property type="match status" value="1"/>
</dbReference>
<dbReference type="Proteomes" id="UP000030661">
    <property type="component" value="Unassembled WGS sequence"/>
</dbReference>
<dbReference type="CDD" id="cd06223">
    <property type="entry name" value="PRTases_typeI"/>
    <property type="match status" value="1"/>
</dbReference>
<name>A0A0S6WBC7_VECG1</name>
<feature type="domain" description="Double zinc ribbon" evidence="3">
    <location>
        <begin position="12"/>
        <end position="76"/>
    </location>
</feature>
<protein>
    <submittedName>
        <fullName evidence="4">Phosphoribosyltransferase</fullName>
    </submittedName>
</protein>
<sequence length="265" mass="30182">MCVALTSWLHVMLDFIFPARCVYCHHFLGDERVLIFCRSCWQTMPVITTQVCPQCGHPFSSPAALRYTPDFLCGMCRKSPPYFDRAFSAAYYDGVMKEAILQFKFQQKIGLGKPLVHELIAQIPNGLNLSDYDFFLPVPLHKTHQKHRGYNQAAILATYLARHYHVPLLLNNLVRIREIKAQSQVKGRQARKDNVKNAFRVREPQMIDKRRVILVDDVFTTGATVNECSKMLKQAGASVVLVLTLSRVHFGEPGRSAYAPEVFLP</sequence>
<keyword evidence="4" id="KW-0328">Glycosyltransferase</keyword>
<keyword evidence="4" id="KW-0808">Transferase</keyword>
<dbReference type="EMBL" id="DF820463">
    <property type="protein sequence ID" value="GAK55649.1"/>
    <property type="molecule type" value="Genomic_DNA"/>
</dbReference>
<feature type="domain" description="Phosphoribosyltransferase" evidence="2">
    <location>
        <begin position="153"/>
        <end position="247"/>
    </location>
</feature>